<proteinExistence type="predicted"/>
<reference evidence="1" key="1">
    <citation type="journal article" date="2021" name="Proc. Natl. Acad. Sci. U.S.A.">
        <title>A Catalog of Tens of Thousands of Viruses from Human Metagenomes Reveals Hidden Associations with Chronic Diseases.</title>
        <authorList>
            <person name="Tisza M.J."/>
            <person name="Buck C.B."/>
        </authorList>
    </citation>
    <scope>NUCLEOTIDE SEQUENCE</scope>
    <source>
        <strain evidence="1">CtIEo13</strain>
    </source>
</reference>
<protein>
    <submittedName>
        <fullName evidence="1">Uncharacterized protein</fullName>
    </submittedName>
</protein>
<dbReference type="EMBL" id="BK032835">
    <property type="protein sequence ID" value="DAF63234.1"/>
    <property type="molecule type" value="Genomic_DNA"/>
</dbReference>
<accession>A0A8S5TKB4</accession>
<name>A0A8S5TKB4_9CAUD</name>
<organism evidence="1">
    <name type="scientific">Siphoviridae sp. ctIEo13</name>
    <dbReference type="NCBI Taxonomy" id="2827833"/>
    <lineage>
        <taxon>Viruses</taxon>
        <taxon>Duplodnaviria</taxon>
        <taxon>Heunggongvirae</taxon>
        <taxon>Uroviricota</taxon>
        <taxon>Caudoviricetes</taxon>
    </lineage>
</organism>
<sequence length="85" mass="9993">MEKIIDTIKCNREELISKYSKMKKEIEVLSEGIKQATKLKKYDVADKLWIKRSDLNTKVKDIYMAINDLTNALNHLGESTEIFWE</sequence>
<evidence type="ECO:0000313" key="1">
    <source>
        <dbReference type="EMBL" id="DAF63234.1"/>
    </source>
</evidence>